<dbReference type="InParanoid" id="W4JZ40"/>
<dbReference type="AlphaFoldDB" id="W4JZ40"/>
<accession>W4JZ40</accession>
<dbReference type="KEGG" id="hir:HETIRDRAFT_326399"/>
<dbReference type="EMBL" id="KI925462">
    <property type="protein sequence ID" value="ETW78340.1"/>
    <property type="molecule type" value="Genomic_DNA"/>
</dbReference>
<dbReference type="SUPFAM" id="SSF57667">
    <property type="entry name" value="beta-beta-alpha zinc fingers"/>
    <property type="match status" value="1"/>
</dbReference>
<dbReference type="GeneID" id="20671237"/>
<sequence>MISTPPELQTSPWRLAAEAKPVQQTTNTYNNGRNGNHLPIAHPFAEAIQVPVAGPDTSLPEALPAPFVEAQVREDNESLRRRGEKARTKRGKLHGEGPHICTMDGKVFRHRGDLLRHRKTKPGHAEYQGPIICVCRQEFSRRDGLYTHLKSKRCLRALRDEDA</sequence>
<dbReference type="Gene3D" id="3.30.160.60">
    <property type="entry name" value="Classic Zinc Finger"/>
    <property type="match status" value="1"/>
</dbReference>
<protein>
    <recommendedName>
        <fullName evidence="4">C2H2-type domain-containing protein</fullName>
    </recommendedName>
</protein>
<dbReference type="Proteomes" id="UP000030671">
    <property type="component" value="Unassembled WGS sequence"/>
</dbReference>
<dbReference type="RefSeq" id="XP_009550319.1">
    <property type="nucleotide sequence ID" value="XM_009552024.1"/>
</dbReference>
<gene>
    <name evidence="2" type="ORF">HETIRDRAFT_326399</name>
</gene>
<evidence type="ECO:0000313" key="3">
    <source>
        <dbReference type="Proteomes" id="UP000030671"/>
    </source>
</evidence>
<reference evidence="2 3" key="1">
    <citation type="journal article" date="2012" name="New Phytol.">
        <title>Insight into trade-off between wood decay and parasitism from the genome of a fungal forest pathogen.</title>
        <authorList>
            <person name="Olson A."/>
            <person name="Aerts A."/>
            <person name="Asiegbu F."/>
            <person name="Belbahri L."/>
            <person name="Bouzid O."/>
            <person name="Broberg A."/>
            <person name="Canback B."/>
            <person name="Coutinho P.M."/>
            <person name="Cullen D."/>
            <person name="Dalman K."/>
            <person name="Deflorio G."/>
            <person name="van Diepen L.T."/>
            <person name="Dunand C."/>
            <person name="Duplessis S."/>
            <person name="Durling M."/>
            <person name="Gonthier P."/>
            <person name="Grimwood J."/>
            <person name="Fossdal C.G."/>
            <person name="Hansson D."/>
            <person name="Henrissat B."/>
            <person name="Hietala A."/>
            <person name="Himmelstrand K."/>
            <person name="Hoffmeister D."/>
            <person name="Hogberg N."/>
            <person name="James T.Y."/>
            <person name="Karlsson M."/>
            <person name="Kohler A."/>
            <person name="Kues U."/>
            <person name="Lee Y.H."/>
            <person name="Lin Y.C."/>
            <person name="Lind M."/>
            <person name="Lindquist E."/>
            <person name="Lombard V."/>
            <person name="Lucas S."/>
            <person name="Lunden K."/>
            <person name="Morin E."/>
            <person name="Murat C."/>
            <person name="Park J."/>
            <person name="Raffaello T."/>
            <person name="Rouze P."/>
            <person name="Salamov A."/>
            <person name="Schmutz J."/>
            <person name="Solheim H."/>
            <person name="Stahlberg J."/>
            <person name="Velez H."/>
            <person name="de Vries R.P."/>
            <person name="Wiebenga A."/>
            <person name="Woodward S."/>
            <person name="Yakovlev I."/>
            <person name="Garbelotto M."/>
            <person name="Martin F."/>
            <person name="Grigoriev I.V."/>
            <person name="Stenlid J."/>
        </authorList>
    </citation>
    <scope>NUCLEOTIDE SEQUENCE [LARGE SCALE GENOMIC DNA]</scope>
    <source>
        <strain evidence="2 3">TC 32-1</strain>
    </source>
</reference>
<dbReference type="HOGENOM" id="CLU_109019_0_0_1"/>
<evidence type="ECO:0000313" key="2">
    <source>
        <dbReference type="EMBL" id="ETW78340.1"/>
    </source>
</evidence>
<dbReference type="OrthoDB" id="8922241at2759"/>
<evidence type="ECO:0000256" key="1">
    <source>
        <dbReference type="SAM" id="MobiDB-lite"/>
    </source>
</evidence>
<feature type="compositionally biased region" description="Basic residues" evidence="1">
    <location>
        <begin position="82"/>
        <end position="92"/>
    </location>
</feature>
<keyword evidence="3" id="KW-1185">Reference proteome</keyword>
<evidence type="ECO:0008006" key="4">
    <source>
        <dbReference type="Google" id="ProtNLM"/>
    </source>
</evidence>
<feature type="region of interest" description="Disordered" evidence="1">
    <location>
        <begin position="74"/>
        <end position="102"/>
    </location>
</feature>
<proteinExistence type="predicted"/>
<name>W4JZ40_HETIT</name>
<organism evidence="2 3">
    <name type="scientific">Heterobasidion irregulare (strain TC 32-1)</name>
    <dbReference type="NCBI Taxonomy" id="747525"/>
    <lineage>
        <taxon>Eukaryota</taxon>
        <taxon>Fungi</taxon>
        <taxon>Dikarya</taxon>
        <taxon>Basidiomycota</taxon>
        <taxon>Agaricomycotina</taxon>
        <taxon>Agaricomycetes</taxon>
        <taxon>Russulales</taxon>
        <taxon>Bondarzewiaceae</taxon>
        <taxon>Heterobasidion</taxon>
        <taxon>Heterobasidion annosum species complex</taxon>
    </lineage>
</organism>
<dbReference type="InterPro" id="IPR036236">
    <property type="entry name" value="Znf_C2H2_sf"/>
</dbReference>